<accession>A0AAV6KJ09</accession>
<dbReference type="EMBL" id="JACTNZ010000004">
    <property type="protein sequence ID" value="KAG5552302.1"/>
    <property type="molecule type" value="Genomic_DNA"/>
</dbReference>
<feature type="region of interest" description="Disordered" evidence="1">
    <location>
        <begin position="1"/>
        <end position="91"/>
    </location>
</feature>
<evidence type="ECO:0000256" key="1">
    <source>
        <dbReference type="SAM" id="MobiDB-lite"/>
    </source>
</evidence>
<feature type="compositionally biased region" description="Polar residues" evidence="1">
    <location>
        <begin position="21"/>
        <end position="34"/>
    </location>
</feature>
<evidence type="ECO:0000313" key="3">
    <source>
        <dbReference type="Proteomes" id="UP000823749"/>
    </source>
</evidence>
<feature type="compositionally biased region" description="Basic and acidic residues" evidence="1">
    <location>
        <begin position="37"/>
        <end position="86"/>
    </location>
</feature>
<dbReference type="Proteomes" id="UP000823749">
    <property type="component" value="Chromosome 4"/>
</dbReference>
<gene>
    <name evidence="2" type="ORF">RHGRI_010396</name>
</gene>
<dbReference type="AlphaFoldDB" id="A0AAV6KJ09"/>
<evidence type="ECO:0000313" key="2">
    <source>
        <dbReference type="EMBL" id="KAG5552302.1"/>
    </source>
</evidence>
<comment type="caution">
    <text evidence="2">The sequence shown here is derived from an EMBL/GenBank/DDBJ whole genome shotgun (WGS) entry which is preliminary data.</text>
</comment>
<organism evidence="2 3">
    <name type="scientific">Rhododendron griersonianum</name>
    <dbReference type="NCBI Taxonomy" id="479676"/>
    <lineage>
        <taxon>Eukaryota</taxon>
        <taxon>Viridiplantae</taxon>
        <taxon>Streptophyta</taxon>
        <taxon>Embryophyta</taxon>
        <taxon>Tracheophyta</taxon>
        <taxon>Spermatophyta</taxon>
        <taxon>Magnoliopsida</taxon>
        <taxon>eudicotyledons</taxon>
        <taxon>Gunneridae</taxon>
        <taxon>Pentapetalae</taxon>
        <taxon>asterids</taxon>
        <taxon>Ericales</taxon>
        <taxon>Ericaceae</taxon>
        <taxon>Ericoideae</taxon>
        <taxon>Rhodoreae</taxon>
        <taxon>Rhododendron</taxon>
    </lineage>
</organism>
<sequence length="172" mass="19127">MVRKEREPVDLRKAVRGRWGGQTTAPPMSLSTPTKVRPKEHPSKKPRIEHPEDRGEVGRRPGKRQVIDLEDQRENVRIEGPSKDDSAGDNELNAPWTPVFQTFSGRPITHADCAGLSLLVAYGILRARSLPRDIKATLTEANDLISEIAQYLALSCFSIAIPLPKAIDSLSW</sequence>
<protein>
    <submittedName>
        <fullName evidence="2">Uncharacterized protein</fullName>
    </submittedName>
</protein>
<feature type="compositionally biased region" description="Basic and acidic residues" evidence="1">
    <location>
        <begin position="1"/>
        <end position="13"/>
    </location>
</feature>
<reference evidence="2" key="1">
    <citation type="submission" date="2020-08" db="EMBL/GenBank/DDBJ databases">
        <title>Plant Genome Project.</title>
        <authorList>
            <person name="Zhang R.-G."/>
        </authorList>
    </citation>
    <scope>NUCLEOTIDE SEQUENCE</scope>
    <source>
        <strain evidence="2">WSP0</strain>
        <tissue evidence="2">Leaf</tissue>
    </source>
</reference>
<proteinExistence type="predicted"/>
<keyword evidence="3" id="KW-1185">Reference proteome</keyword>
<name>A0AAV6KJ09_9ERIC</name>